<keyword evidence="2" id="KW-1185">Reference proteome</keyword>
<name>A0A4U1J7M0_9BACT</name>
<dbReference type="AlphaFoldDB" id="A0A4U1J7M0"/>
<evidence type="ECO:0000313" key="1">
    <source>
        <dbReference type="EMBL" id="TKD03356.1"/>
    </source>
</evidence>
<reference evidence="1 2" key="1">
    <citation type="submission" date="2019-04" db="EMBL/GenBank/DDBJ databases">
        <authorList>
            <person name="Li Y."/>
            <person name="Wang J."/>
        </authorList>
    </citation>
    <scope>NUCLEOTIDE SEQUENCE [LARGE SCALE GENOMIC DNA]</scope>
    <source>
        <strain evidence="1 2">DSM 14668</strain>
    </source>
</reference>
<accession>A0A4U1J7M0</accession>
<gene>
    <name evidence="1" type="ORF">E8A74_25630</name>
</gene>
<dbReference type="EMBL" id="SSMQ01000029">
    <property type="protein sequence ID" value="TKD03356.1"/>
    <property type="molecule type" value="Genomic_DNA"/>
</dbReference>
<comment type="caution">
    <text evidence="1">The sequence shown here is derived from an EMBL/GenBank/DDBJ whole genome shotgun (WGS) entry which is preliminary data.</text>
</comment>
<evidence type="ECO:0000313" key="2">
    <source>
        <dbReference type="Proteomes" id="UP000309215"/>
    </source>
</evidence>
<dbReference type="RefSeq" id="WP_136931709.1">
    <property type="nucleotide sequence ID" value="NZ_SSMQ01000029.1"/>
</dbReference>
<organism evidence="1 2">
    <name type="scientific">Polyangium fumosum</name>
    <dbReference type="NCBI Taxonomy" id="889272"/>
    <lineage>
        <taxon>Bacteria</taxon>
        <taxon>Pseudomonadati</taxon>
        <taxon>Myxococcota</taxon>
        <taxon>Polyangia</taxon>
        <taxon>Polyangiales</taxon>
        <taxon>Polyangiaceae</taxon>
        <taxon>Polyangium</taxon>
    </lineage>
</organism>
<dbReference type="Proteomes" id="UP000309215">
    <property type="component" value="Unassembled WGS sequence"/>
</dbReference>
<sequence>MSIETLADTGLPFNRKERYFTGTVLPMLVCAHDFAHFGRLTELAGLGRVEVDGSPRGANIQFFTEYGFVESLLGEEAERRFPDAPTTRDTPDVLVYVDGPRRVLLAIEAKMYDQPSAADLEEQLRAQAGIVAYLRDKLGVAQENVAHVALLPEGLARRVGGLSVRTITWETLLDVYADVGAPYFVEVLRVALARYPALLAKRDMVFGANAEARWTGEEIVRQYQAGTLTHPWMGRRNGLAGAELREDITSGAWRTVRYECSSKGVDNRNWFAVAEFVARVQPAVAPGSG</sequence>
<protein>
    <submittedName>
        <fullName evidence="1">Uncharacterized protein</fullName>
    </submittedName>
</protein>
<dbReference type="OrthoDB" id="5497035at2"/>
<proteinExistence type="predicted"/>